<evidence type="ECO:0000256" key="3">
    <source>
        <dbReference type="ARBA" id="ARBA00022692"/>
    </source>
</evidence>
<dbReference type="EMBL" id="CM000880">
    <property type="protein sequence ID" value="PNT77029.1"/>
    <property type="molecule type" value="Genomic_DNA"/>
</dbReference>
<evidence type="ECO:0000256" key="2">
    <source>
        <dbReference type="ARBA" id="ARBA00007742"/>
    </source>
</evidence>
<dbReference type="GO" id="GO:0016491">
    <property type="term" value="F:oxidoreductase activity"/>
    <property type="evidence" value="ECO:0000318"/>
    <property type="project" value="GO_Central"/>
</dbReference>
<feature type="transmembrane region" description="Helical" evidence="7">
    <location>
        <begin position="396"/>
        <end position="413"/>
    </location>
</feature>
<dbReference type="PROSITE" id="PS50244">
    <property type="entry name" value="S5A_REDUCTASE"/>
    <property type="match status" value="1"/>
</dbReference>
<dbReference type="AlphaFoldDB" id="A0A2K2DRX3"/>
<dbReference type="Pfam" id="PF02544">
    <property type="entry name" value="Steroid_dh"/>
    <property type="match status" value="1"/>
</dbReference>
<evidence type="ECO:0000313" key="10">
    <source>
        <dbReference type="EnsemblPlants" id="PNT77029"/>
    </source>
</evidence>
<evidence type="ECO:0000256" key="1">
    <source>
        <dbReference type="ARBA" id="ARBA00004141"/>
    </source>
</evidence>
<evidence type="ECO:0000256" key="5">
    <source>
        <dbReference type="ARBA" id="ARBA00023136"/>
    </source>
</evidence>
<dbReference type="InParanoid" id="A0A2K2DRX3"/>
<name>A0A2K2DRX3_BRADI</name>
<dbReference type="GO" id="GO:0006629">
    <property type="term" value="P:lipid metabolic process"/>
    <property type="evidence" value="ECO:0007669"/>
    <property type="project" value="InterPro"/>
</dbReference>
<protein>
    <recommendedName>
        <fullName evidence="8">3-oxo-5-alpha-steroid 4-dehydrogenase C-terminal domain-containing protein</fullName>
    </recommendedName>
</protein>
<keyword evidence="4 7" id="KW-1133">Transmembrane helix</keyword>
<reference evidence="9 10" key="1">
    <citation type="journal article" date="2010" name="Nature">
        <title>Genome sequencing and analysis of the model grass Brachypodium distachyon.</title>
        <authorList>
            <consortium name="International Brachypodium Initiative"/>
        </authorList>
    </citation>
    <scope>NUCLEOTIDE SEQUENCE [LARGE SCALE GENOMIC DNA]</scope>
    <source>
        <strain evidence="9 10">Bd21</strain>
    </source>
</reference>
<comment type="subcellular location">
    <subcellularLocation>
        <location evidence="1">Membrane</location>
        <topology evidence="1">Multi-pass membrane protein</topology>
    </subcellularLocation>
</comment>
<accession>A0A2K2DRX3</accession>
<evidence type="ECO:0000256" key="7">
    <source>
        <dbReference type="SAM" id="Phobius"/>
    </source>
</evidence>
<evidence type="ECO:0000313" key="11">
    <source>
        <dbReference type="Proteomes" id="UP000008810"/>
    </source>
</evidence>
<organism evidence="9">
    <name type="scientific">Brachypodium distachyon</name>
    <name type="common">Purple false brome</name>
    <name type="synonym">Trachynia distachya</name>
    <dbReference type="NCBI Taxonomy" id="15368"/>
    <lineage>
        <taxon>Eukaryota</taxon>
        <taxon>Viridiplantae</taxon>
        <taxon>Streptophyta</taxon>
        <taxon>Embryophyta</taxon>
        <taxon>Tracheophyta</taxon>
        <taxon>Spermatophyta</taxon>
        <taxon>Magnoliopsida</taxon>
        <taxon>Liliopsida</taxon>
        <taxon>Poales</taxon>
        <taxon>Poaceae</taxon>
        <taxon>BOP clade</taxon>
        <taxon>Pooideae</taxon>
        <taxon>Stipodae</taxon>
        <taxon>Brachypodieae</taxon>
        <taxon>Brachypodium</taxon>
    </lineage>
</organism>
<dbReference type="ExpressionAtlas" id="A0A2K2DRX3">
    <property type="expression patterns" value="baseline"/>
</dbReference>
<evidence type="ECO:0000313" key="9">
    <source>
        <dbReference type="EMBL" id="PNT77029.1"/>
    </source>
</evidence>
<dbReference type="GO" id="GO:0016627">
    <property type="term" value="F:oxidoreductase activity, acting on the CH-CH group of donors"/>
    <property type="evidence" value="ECO:0007669"/>
    <property type="project" value="InterPro"/>
</dbReference>
<feature type="transmembrane region" description="Helical" evidence="7">
    <location>
        <begin position="357"/>
        <end position="375"/>
    </location>
</feature>
<gene>
    <name evidence="9" type="ORF">BRADI_1g56930v3</name>
</gene>
<feature type="transmembrane region" description="Helical" evidence="7">
    <location>
        <begin position="267"/>
        <end position="287"/>
    </location>
</feature>
<dbReference type="Proteomes" id="UP000008810">
    <property type="component" value="Chromosome 1"/>
</dbReference>
<dbReference type="InterPro" id="IPR039357">
    <property type="entry name" value="SRD5A/TECR"/>
</dbReference>
<keyword evidence="3 7" id="KW-0812">Transmembrane</keyword>
<feature type="domain" description="3-oxo-5-alpha-steroid 4-dehydrogenase C-terminal" evidence="8">
    <location>
        <begin position="357"/>
        <end position="472"/>
    </location>
</feature>
<dbReference type="FunCoup" id="A0A2K2DRX3">
    <property type="interactions" value="529"/>
</dbReference>
<feature type="transmembrane region" description="Helical" evidence="7">
    <location>
        <begin position="326"/>
        <end position="345"/>
    </location>
</feature>
<reference evidence="10" key="3">
    <citation type="submission" date="2018-08" db="UniProtKB">
        <authorList>
            <consortium name="EnsemblPlants"/>
        </authorList>
    </citation>
    <scope>IDENTIFICATION</scope>
    <source>
        <strain evidence="10">cv. Bd21</strain>
    </source>
</reference>
<dbReference type="Gene3D" id="1.20.120.1630">
    <property type="match status" value="1"/>
</dbReference>
<proteinExistence type="inferred from homology"/>
<keyword evidence="11" id="KW-1185">Reference proteome</keyword>
<dbReference type="FunFam" id="1.20.120.1630:FF:000017">
    <property type="entry name" value="3-oxo-5-alpha-steroid 4-dehydrogenase family protein"/>
    <property type="match status" value="1"/>
</dbReference>
<dbReference type="Gramene" id="PNT77029">
    <property type="protein sequence ID" value="PNT77029"/>
    <property type="gene ID" value="BRADI_1g56930v3"/>
</dbReference>
<dbReference type="EnsemblPlants" id="PNT77029">
    <property type="protein sequence ID" value="PNT77029"/>
    <property type="gene ID" value="BRADI_1g56930v3"/>
</dbReference>
<dbReference type="InterPro" id="IPR001104">
    <property type="entry name" value="3-oxo-5_a-steroid_4-DH_C"/>
</dbReference>
<dbReference type="GO" id="GO:0016020">
    <property type="term" value="C:membrane"/>
    <property type="evidence" value="ECO:0007669"/>
    <property type="project" value="UniProtKB-SubCell"/>
</dbReference>
<evidence type="ECO:0000256" key="4">
    <source>
        <dbReference type="ARBA" id="ARBA00022989"/>
    </source>
</evidence>
<sequence>MIIAVSVSKRCESVRIIVQCPNQMPSYMIKADDHKLCPPSRSGMKHLAKHLNSQRPIHEYLEKNLYCTDISSTSTYLFGYSLERDASACQLHRHHGQENARCREIDTDPTASGRPLELRSSGQPRPARVRAAGGTYVHEFLAVDFAQFPHNRQMRNARSTSASAPQPHDLFFFHTQTDGLDLEGDRRALVEMWQLLPSALLYPAPASAFVTAMSVLSSASLASAGLSELRGQHMAYSKFWHVVASGSTQKNPGGGGERLLSSRDGMLVAYAPALVAAAASFALPGALEEGLRAQLLAGALAVHFLKRVLEVLFVHRYSGSMPLNTALMISSSYLLSTITMIYSLHLAAGLPEPSINLLYPGVLVFTVGIAGNFYHHYLLSRLRKGSGTTSEGDKSYKIPTGGLFGLVACPHYLFEIAGFFGFAMISQTVYALAMASGTAAYLTGRSCATRRWYASKFEEYPARIKALVPYIL</sequence>
<dbReference type="PANTHER" id="PTHR10556">
    <property type="entry name" value="3-OXO-5-ALPHA-STEROID 4-DEHYDROGENASE"/>
    <property type="match status" value="1"/>
</dbReference>
<evidence type="ECO:0000259" key="8">
    <source>
        <dbReference type="Pfam" id="PF02544"/>
    </source>
</evidence>
<feature type="transmembrane region" description="Helical" evidence="7">
    <location>
        <begin position="419"/>
        <end position="442"/>
    </location>
</feature>
<dbReference type="OrthoDB" id="5788137at2759"/>
<keyword evidence="5 7" id="KW-0472">Membrane</keyword>
<dbReference type="PANTHER" id="PTHR10556:SF35">
    <property type="entry name" value="3-OXO-5-ALPHA-STEROID 4-DEHYDROGENASE FAMILY PROTEIN"/>
    <property type="match status" value="1"/>
</dbReference>
<reference evidence="9" key="2">
    <citation type="submission" date="2017-06" db="EMBL/GenBank/DDBJ databases">
        <title>WGS assembly of Brachypodium distachyon.</title>
        <authorList>
            <consortium name="The International Brachypodium Initiative"/>
            <person name="Lucas S."/>
            <person name="Harmon-Smith M."/>
            <person name="Lail K."/>
            <person name="Tice H."/>
            <person name="Grimwood J."/>
            <person name="Bruce D."/>
            <person name="Barry K."/>
            <person name="Shu S."/>
            <person name="Lindquist E."/>
            <person name="Wang M."/>
            <person name="Pitluck S."/>
            <person name="Vogel J.P."/>
            <person name="Garvin D.F."/>
            <person name="Mockler T.C."/>
            <person name="Schmutz J."/>
            <person name="Rokhsar D."/>
            <person name="Bevan M.W."/>
        </authorList>
    </citation>
    <scope>NUCLEOTIDE SEQUENCE</scope>
    <source>
        <strain evidence="9">Bd21</strain>
    </source>
</reference>
<feature type="region of interest" description="Disordered" evidence="6">
    <location>
        <begin position="100"/>
        <end position="127"/>
    </location>
</feature>
<evidence type="ECO:0000256" key="6">
    <source>
        <dbReference type="SAM" id="MobiDB-lite"/>
    </source>
</evidence>
<comment type="similarity">
    <text evidence="2">Belongs to the steroid 5-alpha reductase family.</text>
</comment>